<protein>
    <submittedName>
        <fullName evidence="4">META domain-containing protein</fullName>
    </submittedName>
</protein>
<evidence type="ECO:0000256" key="1">
    <source>
        <dbReference type="SAM" id="MobiDB-lite"/>
    </source>
</evidence>
<dbReference type="PANTHER" id="PTHR35535:SF1">
    <property type="entry name" value="HEAT SHOCK PROTEIN HSLJ"/>
    <property type="match status" value="1"/>
</dbReference>
<dbReference type="InterPro" id="IPR038670">
    <property type="entry name" value="HslJ-like_sf"/>
</dbReference>
<dbReference type="PROSITE" id="PS51257">
    <property type="entry name" value="PROKAR_LIPOPROTEIN"/>
    <property type="match status" value="1"/>
</dbReference>
<dbReference type="Proteomes" id="UP000771749">
    <property type="component" value="Unassembled WGS sequence"/>
</dbReference>
<dbReference type="InterPro" id="IPR005184">
    <property type="entry name" value="DUF306_Meta_HslJ"/>
</dbReference>
<evidence type="ECO:0000313" key="4">
    <source>
        <dbReference type="EMBL" id="MBO8453520.1"/>
    </source>
</evidence>
<feature type="region of interest" description="Disordered" evidence="1">
    <location>
        <begin position="142"/>
        <end position="179"/>
    </location>
</feature>
<feature type="chain" id="PRO_5037736228" evidence="2">
    <location>
        <begin position="24"/>
        <end position="179"/>
    </location>
</feature>
<gene>
    <name evidence="4" type="ORF">IAC07_02200</name>
</gene>
<feature type="compositionally biased region" description="Low complexity" evidence="1">
    <location>
        <begin position="143"/>
        <end position="163"/>
    </location>
</feature>
<sequence length="179" mass="18243">MKKIFNATLAAAAGILALSSCCSQPELNGTWDITSVAGEQVVLNDSLSSAAPFIEFNAAEGRFHGNAGCNIMNGSYTFSGDSLSFSQAATTMMAGPQELMELESKVLNALNTAATVKTVSDDVLQVCDAEGNAVMELTKRAEPAAPESAADAANDTDSSVVAVPDSTAAVQAESAGATK</sequence>
<dbReference type="PANTHER" id="PTHR35535">
    <property type="entry name" value="HEAT SHOCK PROTEIN HSLJ"/>
    <property type="match status" value="1"/>
</dbReference>
<reference evidence="4" key="1">
    <citation type="submission" date="2020-10" db="EMBL/GenBank/DDBJ databases">
        <authorList>
            <person name="Gilroy R."/>
        </authorList>
    </citation>
    <scope>NUCLEOTIDE SEQUENCE</scope>
    <source>
        <strain evidence="4">F1-3629</strain>
    </source>
</reference>
<name>A0A940IG34_9BACT</name>
<keyword evidence="2" id="KW-0732">Signal</keyword>
<dbReference type="Pfam" id="PF03724">
    <property type="entry name" value="META"/>
    <property type="match status" value="1"/>
</dbReference>
<dbReference type="InterPro" id="IPR053147">
    <property type="entry name" value="Hsp_HslJ-like"/>
</dbReference>
<reference evidence="4" key="2">
    <citation type="journal article" date="2021" name="PeerJ">
        <title>Extensive microbial diversity within the chicken gut microbiome revealed by metagenomics and culture.</title>
        <authorList>
            <person name="Gilroy R."/>
            <person name="Ravi A."/>
            <person name="Getino M."/>
            <person name="Pursley I."/>
            <person name="Horton D.L."/>
            <person name="Alikhan N.F."/>
            <person name="Baker D."/>
            <person name="Gharbi K."/>
            <person name="Hall N."/>
            <person name="Watson M."/>
            <person name="Adriaenssens E.M."/>
            <person name="Foster-Nyarko E."/>
            <person name="Jarju S."/>
            <person name="Secka A."/>
            <person name="Antonio M."/>
            <person name="Oren A."/>
            <person name="Chaudhuri R.R."/>
            <person name="La Ragione R."/>
            <person name="Hildebrand F."/>
            <person name="Pallen M.J."/>
        </authorList>
    </citation>
    <scope>NUCLEOTIDE SEQUENCE</scope>
    <source>
        <strain evidence="4">F1-3629</strain>
    </source>
</reference>
<accession>A0A940IG34</accession>
<feature type="domain" description="DUF306" evidence="3">
    <location>
        <begin position="28"/>
        <end position="137"/>
    </location>
</feature>
<proteinExistence type="predicted"/>
<dbReference type="AlphaFoldDB" id="A0A940IG34"/>
<organism evidence="4 5">
    <name type="scientific">Candidatus Cryptobacteroides gallistercoris</name>
    <dbReference type="NCBI Taxonomy" id="2840765"/>
    <lineage>
        <taxon>Bacteria</taxon>
        <taxon>Pseudomonadati</taxon>
        <taxon>Bacteroidota</taxon>
        <taxon>Bacteroidia</taxon>
        <taxon>Bacteroidales</taxon>
        <taxon>Candidatus Cryptobacteroides</taxon>
    </lineage>
</organism>
<comment type="caution">
    <text evidence="4">The sequence shown here is derived from an EMBL/GenBank/DDBJ whole genome shotgun (WGS) entry which is preliminary data.</text>
</comment>
<feature type="signal peptide" evidence="2">
    <location>
        <begin position="1"/>
        <end position="23"/>
    </location>
</feature>
<evidence type="ECO:0000259" key="3">
    <source>
        <dbReference type="Pfam" id="PF03724"/>
    </source>
</evidence>
<dbReference type="EMBL" id="JADIMJ010000035">
    <property type="protein sequence ID" value="MBO8453520.1"/>
    <property type="molecule type" value="Genomic_DNA"/>
</dbReference>
<evidence type="ECO:0000256" key="2">
    <source>
        <dbReference type="SAM" id="SignalP"/>
    </source>
</evidence>
<evidence type="ECO:0000313" key="5">
    <source>
        <dbReference type="Proteomes" id="UP000771749"/>
    </source>
</evidence>
<dbReference type="Gene3D" id="2.40.128.270">
    <property type="match status" value="1"/>
</dbReference>